<feature type="compositionally biased region" description="Low complexity" evidence="9">
    <location>
        <begin position="1337"/>
        <end position="1357"/>
    </location>
</feature>
<dbReference type="Pfam" id="PF00082">
    <property type="entry name" value="Peptidase_S8"/>
    <property type="match status" value="1"/>
</dbReference>
<dbReference type="Gene3D" id="3.40.50.200">
    <property type="entry name" value="Peptidase S8/S53 domain"/>
    <property type="match status" value="2"/>
</dbReference>
<feature type="domain" description="Tripeptidyl peptidase II second Ig-like" evidence="11">
    <location>
        <begin position="918"/>
        <end position="1104"/>
    </location>
</feature>
<dbReference type="GO" id="GO:0005829">
    <property type="term" value="C:cytosol"/>
    <property type="evidence" value="ECO:0000318"/>
    <property type="project" value="GO_Central"/>
</dbReference>
<dbReference type="InterPro" id="IPR000209">
    <property type="entry name" value="Peptidase_S8/S53_dom"/>
</dbReference>
<sequence length="1450" mass="158883">MLSSHIASSSCSGLRLGSTSCLKLKARKGCVHRRCGSGLLPVQSRLQGRSFRLPNAKRGVPPHNSLGTAIKNFKWQDLQSSWISSNRELLSHDFPRNFSVLGSQDTYSTSMDFNEGSYRTEFNYPSSSDSHFLEGLMPKKGIEAIQFLEEHPEYDGRGITVAIFDSGVDPAAAGLQVTTDGKPKVIDVLDCTGSGDVDTSTIVTADEDGFITGASGARLQINKEWINPTGEWRVGSKLAFSLFTGTLINRLKGERKKKWDEKQREALTEALRQLTEFDKKHLKPTEPALKKAREDLQNRVDFIQKQSDSYEDNGPVIDAVVWHDGNLWRAALDTQDMEEESGLGKLADCTPLTNYRMERKYGVFTRMDACTYVLNIFDDGNVLSIVTDCSPHGTHVAGITAAHHPEEPLLNGVAPGAQIVSCKIGDTRLGSMEMGTGLVRALIAVVETKCDLINMSYGEPTSMPNYGRFIQLAEEVVNKHGVIFVSSAGNNGPSLTTVGAPGGTSSSILSVGAYVTPSMAASAHSLVETPTEGVQYTWSSRGPTADGDIGVTLSALGGAVAPVPKWTLQPRMLMNGTSMSSPCACGGIALVLSALKAEGRKISPHVVRKALENTAAPVHDVPEETLTIGRGLLQVDRAYKYLQTCEELPPVHYTVEVGRGPNTGVTFRGVYLREAYDCRQASEWNITVKPQFPEDADNLNQVVPFEERVKLESGNLSWLKCPEYLLLTNNGRSFNIVVDPTGLKDGLHYAEVVGVDSEAPWRGPLFRIPVTICKPLELKTSPPVASFSNLSFVPGAIERRFISVPEGTTWAEATLKMAGFDTPRRFYVNAVQLVPKQRPFVWSSFVNFQSPSSKSFAFPLIGGVTMELTIAQFWSSGNGSHIPATADVEIEYHSLLGVNNEVLIKGSEGTARVDVKAALGSETLAPSATLKKVRVAYRPVEAKVAPLSALRDKLTDGRQINALTLTYKFSLAEGGNVTPRIPILNGRMYDNEFESQFYMLCDSNKRVLSMGDVYPVGVKLSKGDYTLLLHIRHDNMNHLEKLKKAVLLLDRDLEDKNSIKLGFSSHIDGVITGGGPFKSALLAAGETRPFYIVAPTDDRIPKDATPGSLLLGEISYGEVSVGNRGGNGGAACPSKARITFVVPPPPKSEDKAKEKEDGVKKNVSDTLEEEVRDAKIKVLSSFLLSTKEEREEWEKLAESFKADYPKHLQLMIEILNKVSGLQGKEEEKFSVVKIIEAADDVIRLVNTDSLARHFAMKCEAEDADAAKVKKEMEKQRDALADALYKKGLALIQLEEDRTTQQNEKSLEVSSTSSTESDTPDAGFDKEKAAEQSEKVEPPSNVSSPSKPESSSEMSTSTTDELEQTFAELRKWADTSSSKYLLLTVKREKRVGRLGSALKFLGDLIQDESMPPQKNLYEIRIQLLEEIGWSHLAAYERKWLSVRFPTSCPLF</sequence>
<dbReference type="Gramene" id="Pp3c7_23000V3.1">
    <property type="protein sequence ID" value="Pp3c7_23000V3.1"/>
    <property type="gene ID" value="Pp3c7_23000"/>
</dbReference>
<keyword evidence="7 8" id="KW-0720">Serine protease</keyword>
<evidence type="ECO:0000256" key="3">
    <source>
        <dbReference type="ARBA" id="ARBA00012462"/>
    </source>
</evidence>
<dbReference type="EnsemblPlants" id="Pp3c7_23000V3.1">
    <property type="protein sequence ID" value="Pp3c7_23000V3.1"/>
    <property type="gene ID" value="Pp3c7_23000"/>
</dbReference>
<dbReference type="GO" id="GO:0004177">
    <property type="term" value="F:aminopeptidase activity"/>
    <property type="evidence" value="ECO:0007669"/>
    <property type="project" value="UniProtKB-KW"/>
</dbReference>
<evidence type="ECO:0000256" key="4">
    <source>
        <dbReference type="ARBA" id="ARBA00022438"/>
    </source>
</evidence>
<dbReference type="EMBL" id="ABEU02000007">
    <property type="protein sequence ID" value="PNR51538.1"/>
    <property type="molecule type" value="Genomic_DNA"/>
</dbReference>
<keyword evidence="16" id="KW-1185">Reference proteome</keyword>
<evidence type="ECO:0000259" key="12">
    <source>
        <dbReference type="Pfam" id="PF21223"/>
    </source>
</evidence>
<dbReference type="PROSITE" id="PS51892">
    <property type="entry name" value="SUBTILASE"/>
    <property type="match status" value="1"/>
</dbReference>
<dbReference type="InterPro" id="IPR022229">
    <property type="entry name" value="TPPII_Ig-like-2"/>
</dbReference>
<reference evidence="14 16" key="2">
    <citation type="journal article" date="2018" name="Plant J.">
        <title>The Physcomitrella patens chromosome-scale assembly reveals moss genome structure and evolution.</title>
        <authorList>
            <person name="Lang D."/>
            <person name="Ullrich K.K."/>
            <person name="Murat F."/>
            <person name="Fuchs J."/>
            <person name="Jenkins J."/>
            <person name="Haas F.B."/>
            <person name="Piednoel M."/>
            <person name="Gundlach H."/>
            <person name="Van Bel M."/>
            <person name="Meyberg R."/>
            <person name="Vives C."/>
            <person name="Morata J."/>
            <person name="Symeonidi A."/>
            <person name="Hiss M."/>
            <person name="Muchero W."/>
            <person name="Kamisugi Y."/>
            <person name="Saleh O."/>
            <person name="Blanc G."/>
            <person name="Decker E.L."/>
            <person name="van Gessel N."/>
            <person name="Grimwood J."/>
            <person name="Hayes R.D."/>
            <person name="Graham S.W."/>
            <person name="Gunter L.E."/>
            <person name="McDaniel S.F."/>
            <person name="Hoernstein S.N.W."/>
            <person name="Larsson A."/>
            <person name="Li F.W."/>
            <person name="Perroud P.F."/>
            <person name="Phillips J."/>
            <person name="Ranjan P."/>
            <person name="Rokshar D.S."/>
            <person name="Rothfels C.J."/>
            <person name="Schneider L."/>
            <person name="Shu S."/>
            <person name="Stevenson D.W."/>
            <person name="Thummler F."/>
            <person name="Tillich M."/>
            <person name="Villarreal Aguilar J.C."/>
            <person name="Widiez T."/>
            <person name="Wong G.K."/>
            <person name="Wymore A."/>
            <person name="Zhang Y."/>
            <person name="Zimmer A.D."/>
            <person name="Quatrano R.S."/>
            <person name="Mayer K.F.X."/>
            <person name="Goodstein D."/>
            <person name="Casacuberta J.M."/>
            <person name="Vandepoele K."/>
            <person name="Reski R."/>
            <person name="Cuming A.C."/>
            <person name="Tuskan G.A."/>
            <person name="Maumus F."/>
            <person name="Salse J."/>
            <person name="Schmutz J."/>
            <person name="Rensing S.A."/>
        </authorList>
    </citation>
    <scope>NUCLEOTIDE SEQUENCE [LARGE SCALE GENOMIC DNA]</scope>
    <source>
        <strain evidence="15 16">cv. Gransden 2004</strain>
    </source>
</reference>
<name>A0A2K1KCP0_PHYPA</name>
<dbReference type="EC" id="3.4.14.10" evidence="3"/>
<evidence type="ECO:0000313" key="15">
    <source>
        <dbReference type="EnsemblPlants" id="Pp3c7_23000V3.1"/>
    </source>
</evidence>
<dbReference type="InterPro" id="IPR046940">
    <property type="entry name" value="TPPII_Ig-like_sf"/>
</dbReference>
<feature type="domain" description="Tripeptidyl-peptidase II galactose-binding" evidence="13">
    <location>
        <begin position="792"/>
        <end position="876"/>
    </location>
</feature>
<feature type="active site" description="Charge relay system" evidence="8">
    <location>
        <position position="578"/>
    </location>
</feature>
<feature type="active site" description="Charge relay system" evidence="8">
    <location>
        <position position="392"/>
    </location>
</feature>
<proteinExistence type="inferred from homology"/>
<dbReference type="InterPro" id="IPR036852">
    <property type="entry name" value="Peptidase_S8/S53_dom_sf"/>
</dbReference>
<feature type="compositionally biased region" description="Basic and acidic residues" evidence="9">
    <location>
        <begin position="1322"/>
        <end position="1336"/>
    </location>
</feature>
<dbReference type="PaxDb" id="3218-PP1S2_123V6.1"/>
<evidence type="ECO:0000259" key="11">
    <source>
        <dbReference type="Pfam" id="PF12580"/>
    </source>
</evidence>
<dbReference type="EnsemblPlants" id="Pp3c7_23000V3.4">
    <property type="protein sequence ID" value="Pp3c7_23000V3.4"/>
    <property type="gene ID" value="Pp3c7_23000"/>
</dbReference>
<dbReference type="PANTHER" id="PTHR43806">
    <property type="entry name" value="PEPTIDASE S8"/>
    <property type="match status" value="1"/>
</dbReference>
<dbReference type="InterPro" id="IPR050131">
    <property type="entry name" value="Peptidase_S8_subtilisin-like"/>
</dbReference>
<dbReference type="InterPro" id="IPR046939">
    <property type="entry name" value="TPPII_C_sf"/>
</dbReference>
<dbReference type="InterPro" id="IPR048384">
    <property type="entry name" value="TPPII_GBD"/>
</dbReference>
<dbReference type="CDD" id="cd04857">
    <property type="entry name" value="Peptidases_S8_Tripeptidyl_Aminopeptidase_II"/>
    <property type="match status" value="1"/>
</dbReference>
<dbReference type="FunCoup" id="A0A2K1KCP0">
    <property type="interactions" value="4326"/>
</dbReference>
<dbReference type="Proteomes" id="UP000006727">
    <property type="component" value="Chromosome 7"/>
</dbReference>
<comment type="catalytic activity">
    <reaction evidence="1">
        <text>Release of an N-terminal tripeptide from a polypeptide.</text>
        <dbReference type="EC" id="3.4.14.10"/>
    </reaction>
</comment>
<evidence type="ECO:0000256" key="2">
    <source>
        <dbReference type="ARBA" id="ARBA00011073"/>
    </source>
</evidence>
<feature type="compositionally biased region" description="Low complexity" evidence="9">
    <location>
        <begin position="1307"/>
        <end position="1316"/>
    </location>
</feature>
<evidence type="ECO:0000259" key="13">
    <source>
        <dbReference type="Pfam" id="PF21316"/>
    </source>
</evidence>
<dbReference type="InterPro" id="IPR023828">
    <property type="entry name" value="Peptidase_S8_Ser-AS"/>
</dbReference>
<dbReference type="PANTHER" id="PTHR43806:SF14">
    <property type="entry name" value="TRIPEPTIDYL-PEPTIDASE 2"/>
    <property type="match status" value="1"/>
</dbReference>
<evidence type="ECO:0000256" key="1">
    <source>
        <dbReference type="ARBA" id="ARBA00001910"/>
    </source>
</evidence>
<dbReference type="Gene3D" id="1.25.40.710">
    <property type="match status" value="1"/>
</dbReference>
<evidence type="ECO:0000259" key="10">
    <source>
        <dbReference type="Pfam" id="PF00082"/>
    </source>
</evidence>
<dbReference type="PRINTS" id="PR00723">
    <property type="entry name" value="SUBTILISIN"/>
</dbReference>
<feature type="domain" description="Tripeptidyl-peptidase II first Ig-like" evidence="12">
    <location>
        <begin position="666"/>
        <end position="772"/>
    </location>
</feature>
<keyword evidence="4" id="KW-0031">Aminopeptidase</keyword>
<feature type="region of interest" description="Disordered" evidence="9">
    <location>
        <begin position="1295"/>
        <end position="1359"/>
    </location>
</feature>
<evidence type="ECO:0000256" key="6">
    <source>
        <dbReference type="ARBA" id="ARBA00022801"/>
    </source>
</evidence>
<keyword evidence="5 8" id="KW-0645">Protease</keyword>
<dbReference type="InterPro" id="IPR034051">
    <property type="entry name" value="TPP_II_domain"/>
</dbReference>
<dbReference type="SUPFAM" id="SSF52743">
    <property type="entry name" value="Subtilisin-like"/>
    <property type="match status" value="1"/>
</dbReference>
<dbReference type="GO" id="GO:0004252">
    <property type="term" value="F:serine-type endopeptidase activity"/>
    <property type="evidence" value="ECO:0007669"/>
    <property type="project" value="UniProtKB-UniRule"/>
</dbReference>
<dbReference type="InterPro" id="IPR015500">
    <property type="entry name" value="Peptidase_S8_subtilisin-rel"/>
</dbReference>
<dbReference type="Gene3D" id="2.60.40.3170">
    <property type="match status" value="1"/>
</dbReference>
<evidence type="ECO:0000256" key="5">
    <source>
        <dbReference type="ARBA" id="ARBA00022670"/>
    </source>
</evidence>
<dbReference type="GO" id="GO:0006508">
    <property type="term" value="P:proteolysis"/>
    <property type="evidence" value="ECO:0007669"/>
    <property type="project" value="UniProtKB-KW"/>
</dbReference>
<evidence type="ECO:0000313" key="14">
    <source>
        <dbReference type="EMBL" id="PNR51538.1"/>
    </source>
</evidence>
<dbReference type="FunFam" id="3.40.50.200:FF:000013">
    <property type="entry name" value="Tripeptidyl-peptidase 2 homolog"/>
    <property type="match status" value="1"/>
</dbReference>
<evidence type="ECO:0000256" key="9">
    <source>
        <dbReference type="SAM" id="MobiDB-lite"/>
    </source>
</evidence>
<dbReference type="Gene3D" id="6.10.250.3080">
    <property type="match status" value="1"/>
</dbReference>
<protein>
    <recommendedName>
        <fullName evidence="3">tripeptidyl-peptidase II</fullName>
        <ecNumber evidence="3">3.4.14.10</ecNumber>
    </recommendedName>
</protein>
<comment type="similarity">
    <text evidence="2 8">Belongs to the peptidase S8 family.</text>
</comment>
<dbReference type="Pfam" id="PF21316">
    <property type="entry name" value="TPPII_GBD"/>
    <property type="match status" value="1"/>
</dbReference>
<accession>A0A2K1KCP0</accession>
<feature type="active site" description="Charge relay system" evidence="8">
    <location>
        <position position="165"/>
    </location>
</feature>
<evidence type="ECO:0000313" key="16">
    <source>
        <dbReference type="Proteomes" id="UP000006727"/>
    </source>
</evidence>
<reference evidence="15" key="3">
    <citation type="submission" date="2020-12" db="UniProtKB">
        <authorList>
            <consortium name="EnsemblPlants"/>
        </authorList>
    </citation>
    <scope>IDENTIFICATION</scope>
</reference>
<keyword evidence="6 8" id="KW-0378">Hydrolase</keyword>
<feature type="region of interest" description="Disordered" evidence="9">
    <location>
        <begin position="1142"/>
        <end position="1161"/>
    </location>
</feature>
<organism evidence="14">
    <name type="scientific">Physcomitrium patens</name>
    <name type="common">Spreading-leaved earth moss</name>
    <name type="synonym">Physcomitrella patens</name>
    <dbReference type="NCBI Taxonomy" id="3218"/>
    <lineage>
        <taxon>Eukaryota</taxon>
        <taxon>Viridiplantae</taxon>
        <taxon>Streptophyta</taxon>
        <taxon>Embryophyta</taxon>
        <taxon>Bryophyta</taxon>
        <taxon>Bryophytina</taxon>
        <taxon>Bryopsida</taxon>
        <taxon>Funariidae</taxon>
        <taxon>Funariales</taxon>
        <taxon>Funariaceae</taxon>
        <taxon>Physcomitrium</taxon>
    </lineage>
</organism>
<feature type="compositionally biased region" description="Basic and acidic residues" evidence="9">
    <location>
        <begin position="1147"/>
        <end position="1161"/>
    </location>
</feature>
<dbReference type="InterPro" id="IPR048383">
    <property type="entry name" value="TPPII_Ig-like-1"/>
</dbReference>
<dbReference type="GO" id="GO:0008240">
    <property type="term" value="F:tripeptidyl-peptidase activity"/>
    <property type="evidence" value="ECO:0000318"/>
    <property type="project" value="GO_Central"/>
</dbReference>
<gene>
    <name evidence="15" type="primary">LOC112284251</name>
    <name evidence="14" type="ORF">PHYPA_010725</name>
</gene>
<dbReference type="STRING" id="3218.A0A2K1KCP0"/>
<dbReference type="Gramene" id="Pp3c7_23000V3.4">
    <property type="protein sequence ID" value="Pp3c7_23000V3.4"/>
    <property type="gene ID" value="Pp3c7_23000"/>
</dbReference>
<feature type="domain" description="Peptidase S8/S53" evidence="10">
    <location>
        <begin position="156"/>
        <end position="616"/>
    </location>
</feature>
<evidence type="ECO:0000256" key="7">
    <source>
        <dbReference type="ARBA" id="ARBA00022825"/>
    </source>
</evidence>
<dbReference type="GeneID" id="112284251"/>
<dbReference type="RefSeq" id="XP_024379678.1">
    <property type="nucleotide sequence ID" value="XM_024523910.2"/>
</dbReference>
<evidence type="ECO:0000256" key="8">
    <source>
        <dbReference type="PROSITE-ProRule" id="PRU01240"/>
    </source>
</evidence>
<dbReference type="PROSITE" id="PS00138">
    <property type="entry name" value="SUBTILASE_SER"/>
    <property type="match status" value="1"/>
</dbReference>
<dbReference type="Pfam" id="PF21223">
    <property type="entry name" value="TPPII_Ig-like-1"/>
    <property type="match status" value="1"/>
</dbReference>
<reference evidence="14 16" key="1">
    <citation type="journal article" date="2008" name="Science">
        <title>The Physcomitrella genome reveals evolutionary insights into the conquest of land by plants.</title>
        <authorList>
            <person name="Rensing S."/>
            <person name="Lang D."/>
            <person name="Zimmer A."/>
            <person name="Terry A."/>
            <person name="Salamov A."/>
            <person name="Shapiro H."/>
            <person name="Nishiyama T."/>
            <person name="Perroud P.-F."/>
            <person name="Lindquist E."/>
            <person name="Kamisugi Y."/>
            <person name="Tanahashi T."/>
            <person name="Sakakibara K."/>
            <person name="Fujita T."/>
            <person name="Oishi K."/>
            <person name="Shin-I T."/>
            <person name="Kuroki Y."/>
            <person name="Toyoda A."/>
            <person name="Suzuki Y."/>
            <person name="Hashimoto A."/>
            <person name="Yamaguchi K."/>
            <person name="Sugano A."/>
            <person name="Kohara Y."/>
            <person name="Fujiyama A."/>
            <person name="Anterola A."/>
            <person name="Aoki S."/>
            <person name="Ashton N."/>
            <person name="Barbazuk W.B."/>
            <person name="Barker E."/>
            <person name="Bennetzen J."/>
            <person name="Bezanilla M."/>
            <person name="Blankenship R."/>
            <person name="Cho S.H."/>
            <person name="Dutcher S."/>
            <person name="Estelle M."/>
            <person name="Fawcett J.A."/>
            <person name="Gundlach H."/>
            <person name="Hanada K."/>
            <person name="Heyl A."/>
            <person name="Hicks K.A."/>
            <person name="Hugh J."/>
            <person name="Lohr M."/>
            <person name="Mayer K."/>
            <person name="Melkozernov A."/>
            <person name="Murata T."/>
            <person name="Nelson D."/>
            <person name="Pils B."/>
            <person name="Prigge M."/>
            <person name="Reiss B."/>
            <person name="Renner T."/>
            <person name="Rombauts S."/>
            <person name="Rushton P."/>
            <person name="Sanderfoot A."/>
            <person name="Schween G."/>
            <person name="Shiu S.-H."/>
            <person name="Stueber K."/>
            <person name="Theodoulou F.L."/>
            <person name="Tu H."/>
            <person name="Van de Peer Y."/>
            <person name="Verrier P.J."/>
            <person name="Waters E."/>
            <person name="Wood A."/>
            <person name="Yang L."/>
            <person name="Cove D."/>
            <person name="Cuming A."/>
            <person name="Hasebe M."/>
            <person name="Lucas S."/>
            <person name="Mishler D.B."/>
            <person name="Reski R."/>
            <person name="Grigoriev I."/>
            <person name="Quatrano R.S."/>
            <person name="Boore J.L."/>
        </authorList>
    </citation>
    <scope>NUCLEOTIDE SEQUENCE [LARGE SCALE GENOMIC DNA]</scope>
    <source>
        <strain evidence="15 16">cv. Gransden 2004</strain>
    </source>
</reference>
<dbReference type="Pfam" id="PF12580">
    <property type="entry name" value="TPPII"/>
    <property type="match status" value="1"/>
</dbReference>